<dbReference type="Pfam" id="PF04679">
    <property type="entry name" value="DNA_ligase_A_C"/>
    <property type="match status" value="1"/>
</dbReference>
<evidence type="ECO:0000256" key="1">
    <source>
        <dbReference type="ARBA" id="ARBA00007572"/>
    </source>
</evidence>
<proteinExistence type="inferred from homology"/>
<dbReference type="EMBL" id="CABVIH010000023">
    <property type="protein sequence ID" value="VVP31369.1"/>
    <property type="molecule type" value="Genomic_DNA"/>
</dbReference>
<dbReference type="RefSeq" id="WP_150781416.1">
    <property type="nucleotide sequence ID" value="NZ_CABVIH010000023.1"/>
</dbReference>
<dbReference type="AlphaFoldDB" id="A0A5E7N394"/>
<dbReference type="InterPro" id="IPR014146">
    <property type="entry name" value="LigD_ligase_dom"/>
</dbReference>
<name>A0A5E7N394_PSEFL</name>
<dbReference type="GO" id="GO:0003910">
    <property type="term" value="F:DNA ligase (ATP) activity"/>
    <property type="evidence" value="ECO:0007669"/>
    <property type="project" value="UniProtKB-EC"/>
</dbReference>
<keyword evidence="3" id="KW-0436">Ligase</keyword>
<evidence type="ECO:0000256" key="4">
    <source>
        <dbReference type="ARBA" id="ARBA00034003"/>
    </source>
</evidence>
<dbReference type="GO" id="GO:0005524">
    <property type="term" value="F:ATP binding"/>
    <property type="evidence" value="ECO:0007669"/>
    <property type="project" value="InterPro"/>
</dbReference>
<comment type="catalytic activity">
    <reaction evidence="4">
        <text>ATP + (deoxyribonucleotide)n-3'-hydroxyl + 5'-phospho-(deoxyribonucleotide)m = (deoxyribonucleotide)n+m + AMP + diphosphate.</text>
        <dbReference type="EC" id="6.5.1.1"/>
    </reaction>
</comment>
<comment type="similarity">
    <text evidence="1">Belongs to the ATP-dependent DNA ligase family.</text>
</comment>
<protein>
    <recommendedName>
        <fullName evidence="2">DNA ligase (ATP)</fullName>
        <ecNumber evidence="2">6.5.1.1</ecNumber>
    </recommendedName>
</protein>
<evidence type="ECO:0000256" key="2">
    <source>
        <dbReference type="ARBA" id="ARBA00012727"/>
    </source>
</evidence>
<dbReference type="NCBIfam" id="TIGR02779">
    <property type="entry name" value="NHEJ_ligase_lig"/>
    <property type="match status" value="1"/>
</dbReference>
<dbReference type="SUPFAM" id="SSF56091">
    <property type="entry name" value="DNA ligase/mRNA capping enzyme, catalytic domain"/>
    <property type="match status" value="1"/>
</dbReference>
<evidence type="ECO:0000313" key="7">
    <source>
        <dbReference type="Proteomes" id="UP000375525"/>
    </source>
</evidence>
<dbReference type="PROSITE" id="PS50160">
    <property type="entry name" value="DNA_LIGASE_A3"/>
    <property type="match status" value="1"/>
</dbReference>
<dbReference type="PANTHER" id="PTHR45674">
    <property type="entry name" value="DNA LIGASE 1/3 FAMILY MEMBER"/>
    <property type="match status" value="1"/>
</dbReference>
<gene>
    <name evidence="6" type="primary">ligD_2</name>
    <name evidence="6" type="ORF">PS880_04358</name>
</gene>
<dbReference type="InterPro" id="IPR012310">
    <property type="entry name" value="DNA_ligase_ATP-dep_cent"/>
</dbReference>
<dbReference type="OrthoDB" id="9802472at2"/>
<dbReference type="PANTHER" id="PTHR45674:SF4">
    <property type="entry name" value="DNA LIGASE 1"/>
    <property type="match status" value="1"/>
</dbReference>
<dbReference type="Gene3D" id="3.30.470.30">
    <property type="entry name" value="DNA ligase/mRNA capping enzyme"/>
    <property type="match status" value="1"/>
</dbReference>
<dbReference type="Proteomes" id="UP000375525">
    <property type="component" value="Unassembled WGS sequence"/>
</dbReference>
<dbReference type="EC" id="6.5.1.1" evidence="2"/>
<reference evidence="6 7" key="1">
    <citation type="submission" date="2019-09" db="EMBL/GenBank/DDBJ databases">
        <authorList>
            <person name="Chandra G."/>
            <person name="Truman W A."/>
        </authorList>
    </citation>
    <scope>NUCLEOTIDE SEQUENCE [LARGE SCALE GENOMIC DNA]</scope>
    <source>
        <strain evidence="6">PS880</strain>
    </source>
</reference>
<accession>A0A5E7N394</accession>
<dbReference type="InterPro" id="IPR012309">
    <property type="entry name" value="DNA_ligase_ATP-dep_C"/>
</dbReference>
<evidence type="ECO:0000313" key="6">
    <source>
        <dbReference type="EMBL" id="VVP31369.1"/>
    </source>
</evidence>
<sequence>MPSPKRTPCPERIKPQLLTMASRPPAGDGWIIESKMDGYRMLARIDAGVKLFTKNGFDWTKRMPRLVRDLELLPVRSAWIDGEVVIQAQDGRPIFQSLQIAFSSGKTEQITYFAFDLMYLNGVNLRARPVELRRRMLSDLLDQCSLENVRFSQAFDVDPNHLLHAIREMQMEGLVCKRIGSPYTGERDGSWVKVKCSPRQEFIIVGFTRAAAGIGSLLIGLHDDTGKLVYAGRVRSGLTDRSLRLLKSKLKALEQPETPLQVTPELAKGITVAWVAPLIVCEVKYTEITPNGRLRHAVFLGIREDKPASEITLETAHDTP</sequence>
<dbReference type="Gene3D" id="3.30.1490.70">
    <property type="match status" value="1"/>
</dbReference>
<dbReference type="GO" id="GO:0006310">
    <property type="term" value="P:DNA recombination"/>
    <property type="evidence" value="ECO:0007669"/>
    <property type="project" value="InterPro"/>
</dbReference>
<evidence type="ECO:0000256" key="3">
    <source>
        <dbReference type="ARBA" id="ARBA00022598"/>
    </source>
</evidence>
<dbReference type="CDD" id="cd07906">
    <property type="entry name" value="Adenylation_DNA_ligase_LigD_LigC"/>
    <property type="match status" value="1"/>
</dbReference>
<dbReference type="Gene3D" id="2.40.50.140">
    <property type="entry name" value="Nucleic acid-binding proteins"/>
    <property type="match status" value="1"/>
</dbReference>
<evidence type="ECO:0000259" key="5">
    <source>
        <dbReference type="PROSITE" id="PS50160"/>
    </source>
</evidence>
<dbReference type="InterPro" id="IPR012340">
    <property type="entry name" value="NA-bd_OB-fold"/>
</dbReference>
<dbReference type="Pfam" id="PF01068">
    <property type="entry name" value="DNA_ligase_A_M"/>
    <property type="match status" value="1"/>
</dbReference>
<dbReference type="GO" id="GO:0006281">
    <property type="term" value="P:DNA repair"/>
    <property type="evidence" value="ECO:0007669"/>
    <property type="project" value="InterPro"/>
</dbReference>
<dbReference type="SUPFAM" id="SSF50249">
    <property type="entry name" value="Nucleic acid-binding proteins"/>
    <property type="match status" value="1"/>
</dbReference>
<organism evidence="6 7">
    <name type="scientific">Pseudomonas fluorescens</name>
    <dbReference type="NCBI Taxonomy" id="294"/>
    <lineage>
        <taxon>Bacteria</taxon>
        <taxon>Pseudomonadati</taxon>
        <taxon>Pseudomonadota</taxon>
        <taxon>Gammaproteobacteria</taxon>
        <taxon>Pseudomonadales</taxon>
        <taxon>Pseudomonadaceae</taxon>
        <taxon>Pseudomonas</taxon>
    </lineage>
</organism>
<feature type="domain" description="ATP-dependent DNA ligase family profile" evidence="5">
    <location>
        <begin position="103"/>
        <end position="195"/>
    </location>
</feature>
<dbReference type="CDD" id="cd07971">
    <property type="entry name" value="OBF_DNA_ligase_LigD"/>
    <property type="match status" value="1"/>
</dbReference>
<dbReference type="InterPro" id="IPR050191">
    <property type="entry name" value="ATP-dep_DNA_ligase"/>
</dbReference>